<dbReference type="GO" id="GO:0009003">
    <property type="term" value="F:signal peptidase activity"/>
    <property type="evidence" value="ECO:0007669"/>
    <property type="project" value="UniProtKB-EC"/>
</dbReference>
<reference evidence="7" key="1">
    <citation type="submission" date="2020-05" db="EMBL/GenBank/DDBJ databases">
        <authorList>
            <person name="Chiriac C."/>
            <person name="Salcher M."/>
            <person name="Ghai R."/>
            <person name="Kavagutti S V."/>
        </authorList>
    </citation>
    <scope>NUCLEOTIDE SEQUENCE</scope>
</reference>
<evidence type="ECO:0000313" key="7">
    <source>
        <dbReference type="EMBL" id="CAB5008901.1"/>
    </source>
</evidence>
<dbReference type="NCBIfam" id="TIGR02227">
    <property type="entry name" value="sigpep_I_bact"/>
    <property type="match status" value="1"/>
</dbReference>
<dbReference type="Pfam" id="PF10502">
    <property type="entry name" value="Peptidase_S26"/>
    <property type="match status" value="1"/>
</dbReference>
<evidence type="ECO:0000256" key="1">
    <source>
        <dbReference type="ARBA" id="ARBA00000677"/>
    </source>
</evidence>
<gene>
    <name evidence="7" type="ORF">UFOPK4098_00168</name>
    <name evidence="8" type="ORF">UFOPK4347_00951</name>
</gene>
<dbReference type="Gene3D" id="2.10.109.10">
    <property type="entry name" value="Umud Fragment, subunit A"/>
    <property type="match status" value="1"/>
</dbReference>
<comment type="similarity">
    <text evidence="2">Belongs to the peptidase S26 family.</text>
</comment>
<dbReference type="EMBL" id="CAFBPN010000003">
    <property type="protein sequence ID" value="CAB5008901.1"/>
    <property type="molecule type" value="Genomic_DNA"/>
</dbReference>
<protein>
    <recommendedName>
        <fullName evidence="3">signal peptidase I</fullName>
        <ecNumber evidence="3">3.4.21.89</ecNumber>
    </recommendedName>
</protein>
<feature type="transmembrane region" description="Helical" evidence="5">
    <location>
        <begin position="27"/>
        <end position="46"/>
    </location>
</feature>
<dbReference type="InterPro" id="IPR036286">
    <property type="entry name" value="LexA/Signal_pep-like_sf"/>
</dbReference>
<evidence type="ECO:0000313" key="8">
    <source>
        <dbReference type="EMBL" id="CAB5065497.1"/>
    </source>
</evidence>
<keyword evidence="4" id="KW-0378">Hydrolase</keyword>
<evidence type="ECO:0000259" key="6">
    <source>
        <dbReference type="Pfam" id="PF10502"/>
    </source>
</evidence>
<dbReference type="InterPro" id="IPR019757">
    <property type="entry name" value="Pept_S26A_signal_pept_1_Lys-AS"/>
</dbReference>
<dbReference type="InterPro" id="IPR019533">
    <property type="entry name" value="Peptidase_S26"/>
</dbReference>
<evidence type="ECO:0000256" key="5">
    <source>
        <dbReference type="SAM" id="Phobius"/>
    </source>
</evidence>
<dbReference type="InterPro" id="IPR000223">
    <property type="entry name" value="Pept_S26A_signal_pept_1"/>
</dbReference>
<dbReference type="GO" id="GO:0004252">
    <property type="term" value="F:serine-type endopeptidase activity"/>
    <property type="evidence" value="ECO:0007669"/>
    <property type="project" value="InterPro"/>
</dbReference>
<dbReference type="InterPro" id="IPR019758">
    <property type="entry name" value="Pept_S26A_signal_pept_1_CS"/>
</dbReference>
<dbReference type="CDD" id="cd06530">
    <property type="entry name" value="S26_SPase_I"/>
    <property type="match status" value="1"/>
</dbReference>
<evidence type="ECO:0000256" key="3">
    <source>
        <dbReference type="ARBA" id="ARBA00013208"/>
    </source>
</evidence>
<keyword evidence="5" id="KW-0812">Transmembrane</keyword>
<dbReference type="EC" id="3.4.21.89" evidence="3"/>
<dbReference type="PANTHER" id="PTHR43390">
    <property type="entry name" value="SIGNAL PEPTIDASE I"/>
    <property type="match status" value="1"/>
</dbReference>
<keyword evidence="5" id="KW-1133">Transmembrane helix</keyword>
<feature type="domain" description="Peptidase S26" evidence="6">
    <location>
        <begin position="25"/>
        <end position="194"/>
    </location>
</feature>
<dbReference type="GO" id="GO:0016020">
    <property type="term" value="C:membrane"/>
    <property type="evidence" value="ECO:0007669"/>
    <property type="project" value="InterPro"/>
</dbReference>
<name>A0A6J7PVF2_9ZZZZ</name>
<accession>A0A6J7PVF2</accession>
<dbReference type="GO" id="GO:0006465">
    <property type="term" value="P:signal peptide processing"/>
    <property type="evidence" value="ECO:0007669"/>
    <property type="project" value="InterPro"/>
</dbReference>
<dbReference type="SUPFAM" id="SSF51306">
    <property type="entry name" value="LexA/Signal peptidase"/>
    <property type="match status" value="1"/>
</dbReference>
<evidence type="ECO:0000256" key="2">
    <source>
        <dbReference type="ARBA" id="ARBA00009370"/>
    </source>
</evidence>
<evidence type="ECO:0000256" key="4">
    <source>
        <dbReference type="ARBA" id="ARBA00022801"/>
    </source>
</evidence>
<sequence length="202" mass="23086">MPEDVNDVNTADEVASSSDSFKAVRDWIIVLFVALIVALGIRTYVLQQFYISGPSMETTLFQPNRVLVNKLSYRLHDVNRGDVVVFDRVTSNGESIQHDDLIKRVIGLPGEKISISKCVVYVNKIALKEPYLDSRDTEQENLNDRCRQPEMAEVTVPTKQVFVLGDNRPQSMDSRMFGPVDEDRIVGRAFVVLWPISRWRWL</sequence>
<dbReference type="PANTHER" id="PTHR43390:SF1">
    <property type="entry name" value="CHLOROPLAST PROCESSING PEPTIDASE"/>
    <property type="match status" value="1"/>
</dbReference>
<organism evidence="7">
    <name type="scientific">freshwater metagenome</name>
    <dbReference type="NCBI Taxonomy" id="449393"/>
    <lineage>
        <taxon>unclassified sequences</taxon>
        <taxon>metagenomes</taxon>
        <taxon>ecological metagenomes</taxon>
    </lineage>
</organism>
<proteinExistence type="inferred from homology"/>
<keyword evidence="5" id="KW-0472">Membrane</keyword>
<dbReference type="PROSITE" id="PS00761">
    <property type="entry name" value="SPASE_I_3"/>
    <property type="match status" value="1"/>
</dbReference>
<dbReference type="AlphaFoldDB" id="A0A6J7PVF2"/>
<dbReference type="PRINTS" id="PR00727">
    <property type="entry name" value="LEADERPTASE"/>
</dbReference>
<dbReference type="EMBL" id="CAFBQU010000021">
    <property type="protein sequence ID" value="CAB5065497.1"/>
    <property type="molecule type" value="Genomic_DNA"/>
</dbReference>
<comment type="catalytic activity">
    <reaction evidence="1">
        <text>Cleavage of hydrophobic, N-terminal signal or leader sequences from secreted and periplasmic proteins.</text>
        <dbReference type="EC" id="3.4.21.89"/>
    </reaction>
</comment>
<dbReference type="PROSITE" id="PS00760">
    <property type="entry name" value="SPASE_I_2"/>
    <property type="match status" value="1"/>
</dbReference>